<sequence>MKDKVKGLVIGITIGSMITGATAMAASGYTMKGVPKYLGINVNGEGKGSTNAYIINNITYVPIKNVSSALDQNVVLKNETLYFSDQPEARVTEDEAIDIIYNKIKADVDKHKLKFMVEEMEGTKYSIRVFEDFPDHIATYGFFYVDKYTGKPSKMDITSGEELDI</sequence>
<proteinExistence type="predicted"/>
<evidence type="ECO:0000313" key="3">
    <source>
        <dbReference type="Proteomes" id="UP001580346"/>
    </source>
</evidence>
<accession>A0ABV5AMM0</accession>
<feature type="signal peptide" evidence="1">
    <location>
        <begin position="1"/>
        <end position="25"/>
    </location>
</feature>
<feature type="chain" id="PRO_5045927764" description="PepSY domain-containing protein" evidence="1">
    <location>
        <begin position="26"/>
        <end position="165"/>
    </location>
</feature>
<evidence type="ECO:0000256" key="1">
    <source>
        <dbReference type="SAM" id="SignalP"/>
    </source>
</evidence>
<evidence type="ECO:0000313" key="2">
    <source>
        <dbReference type="EMBL" id="MFB5265424.1"/>
    </source>
</evidence>
<dbReference type="EMBL" id="JBHHMI010000001">
    <property type="protein sequence ID" value="MFB5265424.1"/>
    <property type="molecule type" value="Genomic_DNA"/>
</dbReference>
<evidence type="ECO:0008006" key="4">
    <source>
        <dbReference type="Google" id="ProtNLM"/>
    </source>
</evidence>
<reference evidence="2 3" key="1">
    <citation type="submission" date="2024-09" db="EMBL/GenBank/DDBJ databases">
        <title>Paenibacillus zeirhizospherea sp. nov., isolated from surface of the maize (Zea mays) roots in a horticulture field, Hungary.</title>
        <authorList>
            <person name="Marton D."/>
            <person name="Farkas M."/>
            <person name="Bedics A."/>
            <person name="Toth E."/>
            <person name="Tancsics A."/>
            <person name="Boka K."/>
            <person name="Maroti G."/>
            <person name="Kriszt B."/>
            <person name="Cserhati M."/>
        </authorList>
    </citation>
    <scope>NUCLEOTIDE SEQUENCE [LARGE SCALE GENOMIC DNA]</scope>
    <source>
        <strain evidence="2 3">KCTC 33519</strain>
    </source>
</reference>
<keyword evidence="3" id="KW-1185">Reference proteome</keyword>
<gene>
    <name evidence="2" type="ORF">ACE41H_01285</name>
</gene>
<keyword evidence="1" id="KW-0732">Signal</keyword>
<dbReference type="Proteomes" id="UP001580346">
    <property type="component" value="Unassembled WGS sequence"/>
</dbReference>
<name>A0ABV5AMM0_9BACL</name>
<comment type="caution">
    <text evidence="2">The sequence shown here is derived from an EMBL/GenBank/DDBJ whole genome shotgun (WGS) entry which is preliminary data.</text>
</comment>
<organism evidence="2 3">
    <name type="scientific">Paenibacillus enshidis</name>
    <dbReference type="NCBI Taxonomy" id="1458439"/>
    <lineage>
        <taxon>Bacteria</taxon>
        <taxon>Bacillati</taxon>
        <taxon>Bacillota</taxon>
        <taxon>Bacilli</taxon>
        <taxon>Bacillales</taxon>
        <taxon>Paenibacillaceae</taxon>
        <taxon>Paenibacillus</taxon>
    </lineage>
</organism>
<protein>
    <recommendedName>
        <fullName evidence="4">PepSY domain-containing protein</fullName>
    </recommendedName>
</protein>
<dbReference type="RefSeq" id="WP_375352750.1">
    <property type="nucleotide sequence ID" value="NZ_JBHHMI010000001.1"/>
</dbReference>